<reference evidence="7" key="1">
    <citation type="submission" date="2020-12" db="EMBL/GenBank/DDBJ databases">
        <title>Antrihabitans popcorni sp. nov. and Antrihabitans auranticaus sp. nov., isolated from a larva cave.</title>
        <authorList>
            <person name="Lee S.D."/>
            <person name="Kim I.S."/>
        </authorList>
    </citation>
    <scope>NUCLEOTIDE SEQUENCE</scope>
    <source>
        <strain evidence="7">YC3-6</strain>
    </source>
</reference>
<dbReference type="Proteomes" id="UP000655868">
    <property type="component" value="Unassembled WGS sequence"/>
</dbReference>
<comment type="caution">
    <text evidence="7">The sequence shown here is derived from an EMBL/GenBank/DDBJ whole genome shotgun (WGS) entry which is preliminary data.</text>
</comment>
<dbReference type="InterPro" id="IPR036423">
    <property type="entry name" value="SOD-like_Cu/Zn_dom_sf"/>
</dbReference>
<feature type="signal peptide" evidence="5">
    <location>
        <begin position="1"/>
        <end position="34"/>
    </location>
</feature>
<evidence type="ECO:0000256" key="2">
    <source>
        <dbReference type="ARBA" id="ARBA00024900"/>
    </source>
</evidence>
<comment type="function">
    <text evidence="2">Destroys radicals which are normally produced within the cells and which are toxic to biological systems. May play a role in favoring mycobacterial survival in phagocytes.</text>
</comment>
<dbReference type="GO" id="GO:0004784">
    <property type="term" value="F:superoxide dismutase activity"/>
    <property type="evidence" value="ECO:0007669"/>
    <property type="project" value="UniProtKB-EC"/>
</dbReference>
<comment type="catalytic activity">
    <reaction evidence="3">
        <text>2 superoxide + 2 H(+) = H2O2 + O2</text>
        <dbReference type="Rhea" id="RHEA:20696"/>
        <dbReference type="ChEBI" id="CHEBI:15378"/>
        <dbReference type="ChEBI" id="CHEBI:15379"/>
        <dbReference type="ChEBI" id="CHEBI:16240"/>
        <dbReference type="ChEBI" id="CHEBI:18421"/>
        <dbReference type="EC" id="1.15.1.1"/>
    </reaction>
</comment>
<evidence type="ECO:0000256" key="5">
    <source>
        <dbReference type="SAM" id="SignalP"/>
    </source>
</evidence>
<keyword evidence="5" id="KW-0732">Signal</keyword>
<dbReference type="EMBL" id="JAEMNV010000003">
    <property type="protein sequence ID" value="MBJ8339631.1"/>
    <property type="molecule type" value="Genomic_DNA"/>
</dbReference>
<dbReference type="InterPro" id="IPR024134">
    <property type="entry name" value="SOD_Cu/Zn_/chaperone"/>
</dbReference>
<dbReference type="RefSeq" id="WP_199704357.1">
    <property type="nucleotide sequence ID" value="NZ_JAEMNV010000003.1"/>
</dbReference>
<dbReference type="InterPro" id="IPR018152">
    <property type="entry name" value="SOD_Cu/Zn_BS"/>
</dbReference>
<dbReference type="NCBIfam" id="NF047631">
    <property type="entry name" value="SodCMycob"/>
    <property type="match status" value="1"/>
</dbReference>
<dbReference type="PRINTS" id="PR00068">
    <property type="entry name" value="CUZNDISMTASE"/>
</dbReference>
<dbReference type="GO" id="GO:0005507">
    <property type="term" value="F:copper ion binding"/>
    <property type="evidence" value="ECO:0007669"/>
    <property type="project" value="InterPro"/>
</dbReference>
<evidence type="ECO:0000256" key="3">
    <source>
        <dbReference type="RuleBase" id="RU000393"/>
    </source>
</evidence>
<gene>
    <name evidence="7" type="ORF">JGU71_12105</name>
</gene>
<keyword evidence="3" id="KW-0186">Copper</keyword>
<organism evidence="7 8">
    <name type="scientific">Antrihabitans stalagmiti</name>
    <dbReference type="NCBI Taxonomy" id="2799499"/>
    <lineage>
        <taxon>Bacteria</taxon>
        <taxon>Bacillati</taxon>
        <taxon>Actinomycetota</taxon>
        <taxon>Actinomycetes</taxon>
        <taxon>Mycobacteriales</taxon>
        <taxon>Nocardiaceae</taxon>
        <taxon>Antrihabitans</taxon>
    </lineage>
</organism>
<dbReference type="Pfam" id="PF00080">
    <property type="entry name" value="Sod_Cu"/>
    <property type="match status" value="1"/>
</dbReference>
<keyword evidence="3" id="KW-0560">Oxidoreductase</keyword>
<dbReference type="Gene3D" id="2.60.40.200">
    <property type="entry name" value="Superoxide dismutase, copper/zinc binding domain"/>
    <property type="match status" value="1"/>
</dbReference>
<dbReference type="PANTHER" id="PTHR10003">
    <property type="entry name" value="SUPEROXIDE DISMUTASE CU-ZN -RELATED"/>
    <property type="match status" value="1"/>
</dbReference>
<keyword evidence="3" id="KW-0862">Zinc</keyword>
<comment type="similarity">
    <text evidence="1 3">Belongs to the Cu-Zn superoxide dismutase family.</text>
</comment>
<proteinExistence type="inferred from homology"/>
<dbReference type="InterPro" id="IPR001424">
    <property type="entry name" value="SOD_Cu_Zn_dom"/>
</dbReference>
<keyword evidence="3" id="KW-0479">Metal-binding</keyword>
<comment type="cofactor">
    <cofactor evidence="3">
        <name>Cu cation</name>
        <dbReference type="ChEBI" id="CHEBI:23378"/>
    </cofactor>
    <text evidence="3">Binds 1 copper ion per subunit.</text>
</comment>
<feature type="region of interest" description="Disordered" evidence="4">
    <location>
        <begin position="130"/>
        <end position="162"/>
    </location>
</feature>
<dbReference type="EC" id="1.15.1.1" evidence="3"/>
<dbReference type="CDD" id="cd00305">
    <property type="entry name" value="Cu-Zn_Superoxide_Dismutase"/>
    <property type="match status" value="1"/>
</dbReference>
<name>A0A934U3J1_9NOCA</name>
<comment type="cofactor">
    <cofactor evidence="3">
        <name>Zn(2+)</name>
        <dbReference type="ChEBI" id="CHEBI:29105"/>
    </cofactor>
    <text evidence="3">Binds 1 zinc ion per subunit.</text>
</comment>
<sequence length="232" mass="23377">MALSTPVRASWRIAAPFAAVAALGLAACSNGQVASDQPGTTPAPFTSSAAPSAEVQEGGMSATENNNPEGSSSSSSTSRIADLTDATGKKLGTVTFTADGEYVEIAVNATGLTPGFHGFHIHQGAECKPNSAAPDGEVGNFNSAGGHFQKDGATGHPATGDLTSLQVRKDGTVELVTTSDSFTLDDIDGKAVIVHSGADNFANIPERYAPAPDEETLKTGDAGTRVACGVIG</sequence>
<accession>A0A934U3J1</accession>
<protein>
    <recommendedName>
        <fullName evidence="3">Superoxide dismutase [Cu-Zn]</fullName>
        <ecNumber evidence="3">1.15.1.1</ecNumber>
    </recommendedName>
</protein>
<dbReference type="PROSITE" id="PS00332">
    <property type="entry name" value="SOD_CU_ZN_2"/>
    <property type="match status" value="1"/>
</dbReference>
<evidence type="ECO:0000259" key="6">
    <source>
        <dbReference type="Pfam" id="PF00080"/>
    </source>
</evidence>
<evidence type="ECO:0000256" key="4">
    <source>
        <dbReference type="SAM" id="MobiDB-lite"/>
    </source>
</evidence>
<feature type="chain" id="PRO_5038690328" description="Superoxide dismutase [Cu-Zn]" evidence="5">
    <location>
        <begin position="35"/>
        <end position="232"/>
    </location>
</feature>
<evidence type="ECO:0000313" key="8">
    <source>
        <dbReference type="Proteomes" id="UP000655868"/>
    </source>
</evidence>
<feature type="compositionally biased region" description="Low complexity" evidence="4">
    <location>
        <begin position="40"/>
        <end position="53"/>
    </location>
</feature>
<evidence type="ECO:0000256" key="1">
    <source>
        <dbReference type="ARBA" id="ARBA00010457"/>
    </source>
</evidence>
<feature type="region of interest" description="Disordered" evidence="4">
    <location>
        <begin position="31"/>
        <end position="80"/>
    </location>
</feature>
<evidence type="ECO:0000313" key="7">
    <source>
        <dbReference type="EMBL" id="MBJ8339631.1"/>
    </source>
</evidence>
<feature type="domain" description="Superoxide dismutase copper/zinc binding" evidence="6">
    <location>
        <begin position="92"/>
        <end position="231"/>
    </location>
</feature>
<keyword evidence="8" id="KW-1185">Reference proteome</keyword>
<dbReference type="SUPFAM" id="SSF49329">
    <property type="entry name" value="Cu,Zn superoxide dismutase-like"/>
    <property type="match status" value="1"/>
</dbReference>
<dbReference type="AlphaFoldDB" id="A0A934U3J1"/>